<evidence type="ECO:0000256" key="1">
    <source>
        <dbReference type="ARBA" id="ARBA00022603"/>
    </source>
</evidence>
<dbReference type="RefSeq" id="WP_167034421.1">
    <property type="nucleotide sequence ID" value="NZ_CP050177.1"/>
</dbReference>
<dbReference type="SUPFAM" id="SSF53335">
    <property type="entry name" value="S-adenosyl-L-methionine-dependent methyltransferases"/>
    <property type="match status" value="1"/>
</dbReference>
<dbReference type="CDD" id="cd02440">
    <property type="entry name" value="AdoMet_MTases"/>
    <property type="match status" value="1"/>
</dbReference>
<gene>
    <name evidence="4" type="ORF">HA039_29475</name>
</gene>
<dbReference type="EMBL" id="CP050177">
    <property type="protein sequence ID" value="QIQ05883.1"/>
    <property type="molecule type" value="Genomic_DNA"/>
</dbReference>
<feature type="domain" description="Methyltransferase" evidence="3">
    <location>
        <begin position="48"/>
        <end position="147"/>
    </location>
</feature>
<dbReference type="KEGG" id="slia:HA039_29475"/>
<dbReference type="GO" id="GO:0017000">
    <property type="term" value="P:antibiotic biosynthetic process"/>
    <property type="evidence" value="ECO:0007669"/>
    <property type="project" value="UniProtKB-ARBA"/>
</dbReference>
<dbReference type="GO" id="GO:0032259">
    <property type="term" value="P:methylation"/>
    <property type="evidence" value="ECO:0007669"/>
    <property type="project" value="UniProtKB-KW"/>
</dbReference>
<reference evidence="4 5" key="1">
    <citation type="submission" date="2020-03" db="EMBL/GenBank/DDBJ databases">
        <title>A novel species.</title>
        <authorList>
            <person name="Gao J."/>
        </authorList>
    </citation>
    <scope>NUCLEOTIDE SEQUENCE [LARGE SCALE GENOMIC DNA]</scope>
    <source>
        <strain evidence="4 5">QMT-12</strain>
    </source>
</reference>
<keyword evidence="5" id="KW-1185">Reference proteome</keyword>
<dbReference type="Gene3D" id="3.40.50.150">
    <property type="entry name" value="Vaccinia Virus protein VP39"/>
    <property type="match status" value="1"/>
</dbReference>
<protein>
    <submittedName>
        <fullName evidence="4">Class I SAM-dependent methyltransferase</fullName>
    </submittedName>
</protein>
<evidence type="ECO:0000313" key="5">
    <source>
        <dbReference type="Proteomes" id="UP000501179"/>
    </source>
</evidence>
<keyword evidence="2 4" id="KW-0808">Transferase</keyword>
<dbReference type="PANTHER" id="PTHR43861:SF1">
    <property type="entry name" value="TRANS-ACONITATE 2-METHYLTRANSFERASE"/>
    <property type="match status" value="1"/>
</dbReference>
<evidence type="ECO:0000259" key="3">
    <source>
        <dbReference type="Pfam" id="PF13649"/>
    </source>
</evidence>
<accession>A0A6G9H5S8</accession>
<proteinExistence type="predicted"/>
<dbReference type="GO" id="GO:0008168">
    <property type="term" value="F:methyltransferase activity"/>
    <property type="evidence" value="ECO:0007669"/>
    <property type="project" value="UniProtKB-KW"/>
</dbReference>
<evidence type="ECO:0000313" key="4">
    <source>
        <dbReference type="EMBL" id="QIQ05883.1"/>
    </source>
</evidence>
<dbReference type="Proteomes" id="UP000501179">
    <property type="component" value="Chromosome"/>
</dbReference>
<dbReference type="InterPro" id="IPR041698">
    <property type="entry name" value="Methyltransf_25"/>
</dbReference>
<dbReference type="InterPro" id="IPR029063">
    <property type="entry name" value="SAM-dependent_MTases_sf"/>
</dbReference>
<dbReference type="PANTHER" id="PTHR43861">
    <property type="entry name" value="TRANS-ACONITATE 2-METHYLTRANSFERASE-RELATED"/>
    <property type="match status" value="1"/>
</dbReference>
<dbReference type="Pfam" id="PF13649">
    <property type="entry name" value="Methyltransf_25"/>
    <property type="match status" value="1"/>
</dbReference>
<organism evidence="4 5">
    <name type="scientific">Streptomyces liangshanensis</name>
    <dbReference type="NCBI Taxonomy" id="2717324"/>
    <lineage>
        <taxon>Bacteria</taxon>
        <taxon>Bacillati</taxon>
        <taxon>Actinomycetota</taxon>
        <taxon>Actinomycetes</taxon>
        <taxon>Kitasatosporales</taxon>
        <taxon>Streptomycetaceae</taxon>
        <taxon>Streptomyces</taxon>
    </lineage>
</organism>
<evidence type="ECO:0000256" key="2">
    <source>
        <dbReference type="ARBA" id="ARBA00022679"/>
    </source>
</evidence>
<name>A0A6G9H5S8_9ACTN</name>
<keyword evidence="1 4" id="KW-0489">Methyltransferase</keyword>
<dbReference type="AlphaFoldDB" id="A0A6G9H5S8"/>
<sequence length="253" mass="27565">MTDLTTGPRDLLARWDDQQAAYIAHRDQRFTSMLDVLRLHLPEEFSALDLACGPGSLADRLLGAFPRATVTAVDYDPLLLHLAGEVLAEHGGRATTLEADLLRPDWTSALGGRAFDAVVTSTALHWLSPGDLLRVYTDLAGLLPPGGLLLNADHLRFGEDAPTLRAVSARHDAECQAAAFGQGADTWDAWFTRAAARPGAAPLAAERERRFADRPPQPLAPLHFHLSALRTAGFTEVGTVWQYLDDYVVLARR</sequence>